<sequence length="155" mass="17422">MKEQEVDCFFTARFGATLSKNCNVYAYRQQTQKELTKIKKIVTALLMSFVITALAACASNDTSPNDTAISLKNALTFDDYEKFQSLFSEGKKGIATKALFEQLKDINSSRADFRSYTVITLDNGEMLLVNLTPNKEQAIQSITVIPEEHKELFSE</sequence>
<evidence type="ECO:0000313" key="2">
    <source>
        <dbReference type="Proteomes" id="UP000570361"/>
    </source>
</evidence>
<protein>
    <submittedName>
        <fullName evidence="1">Uncharacterized protein</fullName>
    </submittedName>
</protein>
<dbReference type="EMBL" id="JACHXK010000011">
    <property type="protein sequence ID" value="MBB3112264.1"/>
    <property type="molecule type" value="Genomic_DNA"/>
</dbReference>
<reference evidence="1 2" key="1">
    <citation type="submission" date="2020-08" db="EMBL/GenBank/DDBJ databases">
        <title>Genomic Encyclopedia of Type Strains, Phase III (KMG-III): the genomes of soil and plant-associated and newly described type strains.</title>
        <authorList>
            <person name="Whitman W."/>
        </authorList>
    </citation>
    <scope>NUCLEOTIDE SEQUENCE [LARGE SCALE GENOMIC DNA]</scope>
    <source>
        <strain evidence="1 2">CECT 5862</strain>
    </source>
</reference>
<dbReference type="RefSeq" id="WP_183602358.1">
    <property type="nucleotide sequence ID" value="NZ_JACHXK010000011.1"/>
</dbReference>
<name>A0A7W5B0N5_9BACL</name>
<comment type="caution">
    <text evidence="1">The sequence shown here is derived from an EMBL/GenBank/DDBJ whole genome shotgun (WGS) entry which is preliminary data.</text>
</comment>
<proteinExistence type="predicted"/>
<gene>
    <name evidence="1" type="ORF">FHS18_004350</name>
</gene>
<dbReference type="Proteomes" id="UP000570361">
    <property type="component" value="Unassembled WGS sequence"/>
</dbReference>
<accession>A0A7W5B0N5</accession>
<dbReference type="AlphaFoldDB" id="A0A7W5B0N5"/>
<evidence type="ECO:0000313" key="1">
    <source>
        <dbReference type="EMBL" id="MBB3112264.1"/>
    </source>
</evidence>
<organism evidence="1 2">
    <name type="scientific">Paenibacillus phyllosphaerae</name>
    <dbReference type="NCBI Taxonomy" id="274593"/>
    <lineage>
        <taxon>Bacteria</taxon>
        <taxon>Bacillati</taxon>
        <taxon>Bacillota</taxon>
        <taxon>Bacilli</taxon>
        <taxon>Bacillales</taxon>
        <taxon>Paenibacillaceae</taxon>
        <taxon>Paenibacillus</taxon>
    </lineage>
</organism>
<keyword evidence="2" id="KW-1185">Reference proteome</keyword>